<keyword evidence="1" id="KW-0472">Membrane</keyword>
<evidence type="ECO:0000256" key="1">
    <source>
        <dbReference type="SAM" id="Phobius"/>
    </source>
</evidence>
<evidence type="ECO:0000313" key="3">
    <source>
        <dbReference type="Proteomes" id="UP001501598"/>
    </source>
</evidence>
<reference evidence="3" key="1">
    <citation type="journal article" date="2019" name="Int. J. Syst. Evol. Microbiol.">
        <title>The Global Catalogue of Microorganisms (GCM) 10K type strain sequencing project: providing services to taxonomists for standard genome sequencing and annotation.</title>
        <authorList>
            <consortium name="The Broad Institute Genomics Platform"/>
            <consortium name="The Broad Institute Genome Sequencing Center for Infectious Disease"/>
            <person name="Wu L."/>
            <person name="Ma J."/>
        </authorList>
    </citation>
    <scope>NUCLEOTIDE SEQUENCE [LARGE SCALE GENOMIC DNA]</scope>
    <source>
        <strain evidence="3">JCM 17906</strain>
    </source>
</reference>
<protein>
    <recommendedName>
        <fullName evidence="4">Transmembrane protein</fullName>
    </recommendedName>
</protein>
<dbReference type="Proteomes" id="UP001501598">
    <property type="component" value="Unassembled WGS sequence"/>
</dbReference>
<gene>
    <name evidence="2" type="ORF">GCM10023175_57590</name>
</gene>
<dbReference type="InterPro" id="IPR039708">
    <property type="entry name" value="MT1774/Rv1733c-like"/>
</dbReference>
<feature type="transmembrane region" description="Helical" evidence="1">
    <location>
        <begin position="37"/>
        <end position="60"/>
    </location>
</feature>
<name>A0ABP8S1F5_9PSEU</name>
<proteinExistence type="predicted"/>
<dbReference type="EMBL" id="BAABGT010000094">
    <property type="protein sequence ID" value="GAA4556085.1"/>
    <property type="molecule type" value="Genomic_DNA"/>
</dbReference>
<evidence type="ECO:0000313" key="2">
    <source>
        <dbReference type="EMBL" id="GAA4556085.1"/>
    </source>
</evidence>
<keyword evidence="1" id="KW-1133">Transmembrane helix</keyword>
<evidence type="ECO:0008006" key="4">
    <source>
        <dbReference type="Google" id="ProtNLM"/>
    </source>
</evidence>
<feature type="transmembrane region" description="Helical" evidence="1">
    <location>
        <begin position="152"/>
        <end position="176"/>
    </location>
</feature>
<dbReference type="PANTHER" id="PTHR42305">
    <property type="entry name" value="MEMBRANE PROTEIN RV1733C-RELATED"/>
    <property type="match status" value="1"/>
</dbReference>
<sequence length="202" mass="20871">MRSQWPGEPDRPHQAAVPGAAALDPMPRRFTDRVERAVSGFVGVGAVVVAVLAFVAALSLHGSGMAQVANDRVDRVQVDAVLTAPVEMPLSFDSTAGGSGSVPATWTGPTGGAHAGLIPVLGPRAAGDTVPVWVDRAGEIAPPPVDAVQARVTATVGGLLVALAGALVLLGIRAAVRARCAVVNHRAWEREWALHEPRWSGR</sequence>
<organism evidence="2 3">
    <name type="scientific">Pseudonocardia xishanensis</name>
    <dbReference type="NCBI Taxonomy" id="630995"/>
    <lineage>
        <taxon>Bacteria</taxon>
        <taxon>Bacillati</taxon>
        <taxon>Actinomycetota</taxon>
        <taxon>Actinomycetes</taxon>
        <taxon>Pseudonocardiales</taxon>
        <taxon>Pseudonocardiaceae</taxon>
        <taxon>Pseudonocardia</taxon>
    </lineage>
</organism>
<keyword evidence="3" id="KW-1185">Reference proteome</keyword>
<accession>A0ABP8S1F5</accession>
<comment type="caution">
    <text evidence="2">The sequence shown here is derived from an EMBL/GenBank/DDBJ whole genome shotgun (WGS) entry which is preliminary data.</text>
</comment>
<dbReference type="PANTHER" id="PTHR42305:SF1">
    <property type="entry name" value="MEMBRANE PROTEIN RV1733C-RELATED"/>
    <property type="match status" value="1"/>
</dbReference>
<keyword evidence="1" id="KW-0812">Transmembrane</keyword>